<gene>
    <name evidence="3" type="ORF">EHSB41UT_04205</name>
</gene>
<organism evidence="3 4">
    <name type="scientific">Parendozoicomonas haliclonae</name>
    <dbReference type="NCBI Taxonomy" id="1960125"/>
    <lineage>
        <taxon>Bacteria</taxon>
        <taxon>Pseudomonadati</taxon>
        <taxon>Pseudomonadota</taxon>
        <taxon>Gammaproteobacteria</taxon>
        <taxon>Oceanospirillales</taxon>
        <taxon>Endozoicomonadaceae</taxon>
        <taxon>Parendozoicomonas</taxon>
    </lineage>
</organism>
<feature type="signal peptide" evidence="2">
    <location>
        <begin position="1"/>
        <end position="22"/>
    </location>
</feature>
<name>A0A1X7ASL4_9GAMM</name>
<proteinExistence type="predicted"/>
<evidence type="ECO:0000256" key="1">
    <source>
        <dbReference type="SAM" id="MobiDB-lite"/>
    </source>
</evidence>
<protein>
    <submittedName>
        <fullName evidence="3">Uncharacterized protein</fullName>
    </submittedName>
</protein>
<feature type="compositionally biased region" description="Polar residues" evidence="1">
    <location>
        <begin position="47"/>
        <end position="56"/>
    </location>
</feature>
<evidence type="ECO:0000313" key="3">
    <source>
        <dbReference type="EMBL" id="SMA50407.1"/>
    </source>
</evidence>
<evidence type="ECO:0000313" key="4">
    <source>
        <dbReference type="Proteomes" id="UP000196573"/>
    </source>
</evidence>
<evidence type="ECO:0000256" key="2">
    <source>
        <dbReference type="SAM" id="SignalP"/>
    </source>
</evidence>
<dbReference type="AlphaFoldDB" id="A0A1X7ASL4"/>
<dbReference type="Proteomes" id="UP000196573">
    <property type="component" value="Unassembled WGS sequence"/>
</dbReference>
<keyword evidence="4" id="KW-1185">Reference proteome</keyword>
<reference evidence="3 4" key="1">
    <citation type="submission" date="2017-03" db="EMBL/GenBank/DDBJ databases">
        <authorList>
            <person name="Afonso C.L."/>
            <person name="Miller P.J."/>
            <person name="Scott M.A."/>
            <person name="Spackman E."/>
            <person name="Goraichik I."/>
            <person name="Dimitrov K.M."/>
            <person name="Suarez D.L."/>
            <person name="Swayne D.E."/>
        </authorList>
    </citation>
    <scope>NUCLEOTIDE SEQUENCE [LARGE SCALE GENOMIC DNA]</scope>
    <source>
        <strain evidence="3">SB41UT1</strain>
    </source>
</reference>
<accession>A0A1X7ASL4</accession>
<feature type="chain" id="PRO_5012891661" evidence="2">
    <location>
        <begin position="23"/>
        <end position="520"/>
    </location>
</feature>
<feature type="region of interest" description="Disordered" evidence="1">
    <location>
        <begin position="45"/>
        <end position="94"/>
    </location>
</feature>
<sequence>MKLVSLSFPGCLIVALTCGAFAVAGVGEAAGGAAKASRFKAGEKTVPQASSLNSDTADYGADGVSASDEEGRPQDDASSVSSTGSDAEGESLRSGGEYTNEQIAGFWKFINEHFSIYSRMHQLASASKYDLIDIGLPGSVPPKASFSQTLHTLISEYTNLAHDWIYQCEQDGLLTPDRSYLATYTPELAQGAFDAFLQLKDPLLRPSLVHLLYLCLQNKEECGYAEREYVALRMQWVEETLLPPGVIGLRWRVEYQRLYQELVSAPDQIQIIDVPSMTKARLKQKLRLPPFSENNGLAMKYMDVKSNPLEQLMTTAWEAGFALFQSGMQASESDALMYKHAQFVARLIQKERALSQDKRILAMSWLETAAIKSQKQKHLNWRDNLYSYKLPEPDIANKKAMGRGEIKQTEQTVYATPSLETGSYTDTRIAMARDILRVLTDRETSSRIITNVTDAQSLKSPGHFSLQLGAPVGLSSKIRTKPVAEGVQNYYEGYSYSGVQTPLSPNTRLPLMPAGSGKFM</sequence>
<dbReference type="EMBL" id="FWPT01000012">
    <property type="protein sequence ID" value="SMA50407.1"/>
    <property type="molecule type" value="Genomic_DNA"/>
</dbReference>
<feature type="compositionally biased region" description="Polar residues" evidence="1">
    <location>
        <begin position="76"/>
        <end position="85"/>
    </location>
</feature>
<keyword evidence="2" id="KW-0732">Signal</keyword>